<evidence type="ECO:0000313" key="3">
    <source>
        <dbReference type="EMBL" id="PTM60714.1"/>
    </source>
</evidence>
<dbReference type="Pfam" id="PF01970">
    <property type="entry name" value="TctA"/>
    <property type="match status" value="1"/>
</dbReference>
<feature type="transmembrane region" description="Helical" evidence="1">
    <location>
        <begin position="388"/>
        <end position="417"/>
    </location>
</feature>
<feature type="transmembrane region" description="Helical" evidence="1">
    <location>
        <begin position="105"/>
        <end position="129"/>
    </location>
</feature>
<name>A0A2T4ZFM2_9HYPH</name>
<feature type="transmembrane region" description="Helical" evidence="1">
    <location>
        <begin position="12"/>
        <end position="36"/>
    </location>
</feature>
<keyword evidence="1" id="KW-0812">Transmembrane</keyword>
<dbReference type="AlphaFoldDB" id="A0A2T4ZFM2"/>
<keyword evidence="1" id="KW-1133">Transmembrane helix</keyword>
<dbReference type="PANTHER" id="PTHR35342">
    <property type="entry name" value="TRICARBOXYLIC TRANSPORT PROTEIN"/>
    <property type="match status" value="1"/>
</dbReference>
<gene>
    <name evidence="3" type="ORF">C8P69_10296</name>
</gene>
<protein>
    <submittedName>
        <fullName evidence="3">TctA family transporter</fullName>
    </submittedName>
</protein>
<feature type="transmembrane region" description="Helical" evidence="1">
    <location>
        <begin position="429"/>
        <end position="449"/>
    </location>
</feature>
<evidence type="ECO:0000313" key="4">
    <source>
        <dbReference type="Proteomes" id="UP000241808"/>
    </source>
</evidence>
<dbReference type="OrthoDB" id="9791872at2"/>
<keyword evidence="1" id="KW-0472">Membrane</keyword>
<feature type="transmembrane region" description="Helical" evidence="1">
    <location>
        <begin position="313"/>
        <end position="335"/>
    </location>
</feature>
<feature type="transmembrane region" description="Helical" evidence="1">
    <location>
        <begin position="356"/>
        <end position="382"/>
    </location>
</feature>
<reference evidence="3 4" key="1">
    <citation type="submission" date="2018-04" db="EMBL/GenBank/DDBJ databases">
        <title>Genomic Encyclopedia of Archaeal and Bacterial Type Strains, Phase II (KMG-II): from individual species to whole genera.</title>
        <authorList>
            <person name="Goeker M."/>
        </authorList>
    </citation>
    <scope>NUCLEOTIDE SEQUENCE [LARGE SCALE GENOMIC DNA]</scope>
    <source>
        <strain evidence="3 4">DSM 25521</strain>
    </source>
</reference>
<feature type="transmembrane region" description="Helical" evidence="1">
    <location>
        <begin position="135"/>
        <end position="159"/>
    </location>
</feature>
<organism evidence="3 4">
    <name type="scientific">Phreatobacter oligotrophus</name>
    <dbReference type="NCBI Taxonomy" id="1122261"/>
    <lineage>
        <taxon>Bacteria</taxon>
        <taxon>Pseudomonadati</taxon>
        <taxon>Pseudomonadota</taxon>
        <taxon>Alphaproteobacteria</taxon>
        <taxon>Hyphomicrobiales</taxon>
        <taxon>Phreatobacteraceae</taxon>
        <taxon>Phreatobacter</taxon>
    </lineage>
</organism>
<feature type="transmembrane region" description="Helical" evidence="1">
    <location>
        <begin position="469"/>
        <end position="488"/>
    </location>
</feature>
<accession>A0A2T4ZFM2</accession>
<sequence length="499" mass="52431">MSTFIEAWQMVLAPDVLLAILLSAIYGLVVGSLPGLSATMATALLVPVTFYLSPIAAIATIITASAMAIFSGDIPGCLLRIPGTPASAAYTDEAYAMTRKGQPELALGICLWFSALGGVFGTLSLIIMAPLLAEFALSFSTFEYFWLAFLGLMCATVVARSSPVKAIAAMLLGLLIACVGIENPAGTPRFTFGMTDLLGGIEVIPALVGCFAVAEVMRAMSVPEPPQLARRKFGSILAGQWKLTKEYPKQQARGNIVGIIIGVLPGAGADMAAWVSYAMAKRFSKTPEKFGTGHPEGLIEAGASNNASLASGWVPSLLFGIPGDTITAIAIGVLYMKGLNPGPTLFTEKASSMYALYIIFMLGNIIMIPLGIIMIRLATFILKAKRSAIMPVIVLLCAVGSFATGNNLFLVITVAAFGCIGYLMEKNGFPVAALVLGIVMGNMVETHFITSLIKSDGSLLPFFARPVSATLAAITIGLLVWPLAVWLYKKRPQATAAAA</sequence>
<feature type="transmembrane region" description="Helical" evidence="1">
    <location>
        <begin position="197"/>
        <end position="217"/>
    </location>
</feature>
<dbReference type="InterPro" id="IPR002823">
    <property type="entry name" value="DUF112_TM"/>
</dbReference>
<dbReference type="PANTHER" id="PTHR35342:SF5">
    <property type="entry name" value="TRICARBOXYLIC TRANSPORT PROTEIN"/>
    <property type="match status" value="1"/>
</dbReference>
<dbReference type="Proteomes" id="UP000241808">
    <property type="component" value="Unassembled WGS sequence"/>
</dbReference>
<dbReference type="EMBL" id="PZZL01000002">
    <property type="protein sequence ID" value="PTM60714.1"/>
    <property type="molecule type" value="Genomic_DNA"/>
</dbReference>
<keyword evidence="4" id="KW-1185">Reference proteome</keyword>
<feature type="domain" description="DUF112" evidence="2">
    <location>
        <begin position="17"/>
        <end position="436"/>
    </location>
</feature>
<feature type="transmembrane region" description="Helical" evidence="1">
    <location>
        <begin position="256"/>
        <end position="277"/>
    </location>
</feature>
<evidence type="ECO:0000256" key="1">
    <source>
        <dbReference type="SAM" id="Phobius"/>
    </source>
</evidence>
<comment type="caution">
    <text evidence="3">The sequence shown here is derived from an EMBL/GenBank/DDBJ whole genome shotgun (WGS) entry which is preliminary data.</text>
</comment>
<feature type="transmembrane region" description="Helical" evidence="1">
    <location>
        <begin position="48"/>
        <end position="70"/>
    </location>
</feature>
<evidence type="ECO:0000259" key="2">
    <source>
        <dbReference type="Pfam" id="PF01970"/>
    </source>
</evidence>
<feature type="transmembrane region" description="Helical" evidence="1">
    <location>
        <begin position="166"/>
        <end position="185"/>
    </location>
</feature>
<proteinExistence type="predicted"/>